<evidence type="ECO:0000313" key="11">
    <source>
        <dbReference type="Proteomes" id="UP000053690"/>
    </source>
</evidence>
<dbReference type="InterPro" id="IPR000182">
    <property type="entry name" value="GNAT_dom"/>
</dbReference>
<keyword evidence="6 8" id="KW-0012">Acyltransferase</keyword>
<comment type="caution">
    <text evidence="10">The sequence shown here is derived from an EMBL/GenBank/DDBJ whole genome shotgun (WGS) entry which is preliminary data.</text>
</comment>
<organism evidence="10 11">
    <name type="scientific">Ruegeria profundi</name>
    <dbReference type="NCBI Taxonomy" id="1685378"/>
    <lineage>
        <taxon>Bacteria</taxon>
        <taxon>Pseudomonadati</taxon>
        <taxon>Pseudomonadota</taxon>
        <taxon>Alphaproteobacteria</taxon>
        <taxon>Rhodobacterales</taxon>
        <taxon>Roseobacteraceae</taxon>
        <taxon>Ruegeria</taxon>
    </lineage>
</organism>
<comment type="catalytic activity">
    <reaction evidence="7 8">
        <text>L-2,4-diaminobutanoate + acetyl-CoA = (2S)-4-acetamido-2-aminobutanoate + CoA + H(+)</text>
        <dbReference type="Rhea" id="RHEA:16901"/>
        <dbReference type="ChEBI" id="CHEBI:15378"/>
        <dbReference type="ChEBI" id="CHEBI:57287"/>
        <dbReference type="ChEBI" id="CHEBI:57288"/>
        <dbReference type="ChEBI" id="CHEBI:58761"/>
        <dbReference type="ChEBI" id="CHEBI:58929"/>
        <dbReference type="EC" id="2.3.1.178"/>
    </reaction>
</comment>
<dbReference type="EC" id="2.3.1.178" evidence="3 8"/>
<dbReference type="AlphaFoldDB" id="A0A0X3TZB6"/>
<evidence type="ECO:0000256" key="2">
    <source>
        <dbReference type="ARBA" id="ARBA00010712"/>
    </source>
</evidence>
<keyword evidence="11" id="KW-1185">Reference proteome</keyword>
<evidence type="ECO:0000256" key="3">
    <source>
        <dbReference type="ARBA" id="ARBA00012355"/>
    </source>
</evidence>
<dbReference type="Gene3D" id="3.40.630.30">
    <property type="match status" value="1"/>
</dbReference>
<dbReference type="STRING" id="1685378.AVO44_03625"/>
<evidence type="ECO:0000313" key="10">
    <source>
        <dbReference type="EMBL" id="KUJ80979.1"/>
    </source>
</evidence>
<dbReference type="OrthoDB" id="2436196at2"/>
<dbReference type="SUPFAM" id="SSF55729">
    <property type="entry name" value="Acyl-CoA N-acyltransferases (Nat)"/>
    <property type="match status" value="1"/>
</dbReference>
<reference evidence="11" key="1">
    <citation type="submission" date="2015-12" db="EMBL/GenBank/DDBJ databases">
        <authorList>
            <person name="Zhang G."/>
            <person name="Stingl U."/>
        </authorList>
    </citation>
    <scope>NUCLEOTIDE SEQUENCE [LARGE SCALE GENOMIC DNA]</scope>
    <source>
        <strain evidence="11">ZGT108</strain>
    </source>
</reference>
<dbReference type="UniPathway" id="UPA00067">
    <property type="reaction ID" value="UER00122"/>
</dbReference>
<feature type="domain" description="N-acetyltransferase" evidence="9">
    <location>
        <begin position="13"/>
        <end position="169"/>
    </location>
</feature>
<protein>
    <recommendedName>
        <fullName evidence="4 8">L-2,4-diaminobutyric acid acetyltransferase</fullName>
        <shortName evidence="8">DABA acetyltransferase</shortName>
        <ecNumber evidence="3 8">2.3.1.178</ecNumber>
    </recommendedName>
</protein>
<sequence length="176" mass="20096">MRHARDFSRKAFPVLRKPEAEDGPRVWDLVRSCKPLDENSMYCNLIQCDHFRDTCVVAELNDEVVGWISAYVLPYDTDTVFVWQVAVSEAARGTGLGSIMLSSLLRRDACRDIKSLQTTITRDNMASWALFRKFSQARGAVLKSQAHFTQTQHFRDRQSTEYMVTIDLSEATRLAA</sequence>
<comment type="similarity">
    <text evidence="2 8">Belongs to the acetyltransferase family. EctA subfamily.</text>
</comment>
<evidence type="ECO:0000256" key="8">
    <source>
        <dbReference type="RuleBase" id="RU365045"/>
    </source>
</evidence>
<dbReference type="GO" id="GO:0033816">
    <property type="term" value="F:diaminobutyrate acetyltransferase activity"/>
    <property type="evidence" value="ECO:0007669"/>
    <property type="project" value="UniProtKB-EC"/>
</dbReference>
<evidence type="ECO:0000256" key="1">
    <source>
        <dbReference type="ARBA" id="ARBA00004978"/>
    </source>
</evidence>
<evidence type="ECO:0000256" key="5">
    <source>
        <dbReference type="ARBA" id="ARBA00022679"/>
    </source>
</evidence>
<evidence type="ECO:0000256" key="7">
    <source>
        <dbReference type="ARBA" id="ARBA00048924"/>
    </source>
</evidence>
<dbReference type="GO" id="GO:0019491">
    <property type="term" value="P:ectoine biosynthetic process"/>
    <property type="evidence" value="ECO:0007669"/>
    <property type="project" value="UniProtKB-UniPathway"/>
</dbReference>
<comment type="function">
    <text evidence="8">Catalyzes the acetylation of L-2,4-diaminobutyrate (DABA) to gamma-N-acetyl-alpha,gamma-diaminobutyric acid (ADABA) with acetyl coenzyme A.</text>
</comment>
<dbReference type="CDD" id="cd04301">
    <property type="entry name" value="NAT_SF"/>
    <property type="match status" value="1"/>
</dbReference>
<gene>
    <name evidence="8" type="primary">ectA</name>
    <name evidence="10" type="ORF">AVO44_03625</name>
</gene>
<comment type="pathway">
    <text evidence="1 8">Amine and polyamine biosynthesis; ectoine biosynthesis; L-ectoine from L-aspartate 4-semialdehyde: step 2/3.</text>
</comment>
<dbReference type="PROSITE" id="PS51186">
    <property type="entry name" value="GNAT"/>
    <property type="match status" value="1"/>
</dbReference>
<accession>A0A0X3TZB6</accession>
<dbReference type="NCBIfam" id="TIGR02406">
    <property type="entry name" value="ectoine_EctA"/>
    <property type="match status" value="1"/>
</dbReference>
<evidence type="ECO:0000256" key="6">
    <source>
        <dbReference type="ARBA" id="ARBA00023315"/>
    </source>
</evidence>
<dbReference type="InterPro" id="IPR012772">
    <property type="entry name" value="Ectoine_EctA"/>
</dbReference>
<dbReference type="Pfam" id="PF00583">
    <property type="entry name" value="Acetyltransf_1"/>
    <property type="match status" value="1"/>
</dbReference>
<keyword evidence="5 8" id="KW-0808">Transferase</keyword>
<evidence type="ECO:0000259" key="9">
    <source>
        <dbReference type="PROSITE" id="PS51186"/>
    </source>
</evidence>
<proteinExistence type="inferred from homology"/>
<dbReference type="Proteomes" id="UP000053690">
    <property type="component" value="Unassembled WGS sequence"/>
</dbReference>
<name>A0A0X3TZB6_9RHOB</name>
<evidence type="ECO:0000256" key="4">
    <source>
        <dbReference type="ARBA" id="ARBA00017935"/>
    </source>
</evidence>
<dbReference type="InterPro" id="IPR016181">
    <property type="entry name" value="Acyl_CoA_acyltransferase"/>
</dbReference>
<dbReference type="EMBL" id="LQBP01000002">
    <property type="protein sequence ID" value="KUJ80979.1"/>
    <property type="molecule type" value="Genomic_DNA"/>
</dbReference>